<name>A0A2Z7AMC8_9LAMI</name>
<feature type="region of interest" description="Disordered" evidence="1">
    <location>
        <begin position="397"/>
        <end position="488"/>
    </location>
</feature>
<feature type="region of interest" description="Disordered" evidence="1">
    <location>
        <begin position="76"/>
        <end position="95"/>
    </location>
</feature>
<proteinExistence type="predicted"/>
<organism evidence="2 3">
    <name type="scientific">Dorcoceras hygrometricum</name>
    <dbReference type="NCBI Taxonomy" id="472368"/>
    <lineage>
        <taxon>Eukaryota</taxon>
        <taxon>Viridiplantae</taxon>
        <taxon>Streptophyta</taxon>
        <taxon>Embryophyta</taxon>
        <taxon>Tracheophyta</taxon>
        <taxon>Spermatophyta</taxon>
        <taxon>Magnoliopsida</taxon>
        <taxon>eudicotyledons</taxon>
        <taxon>Gunneridae</taxon>
        <taxon>Pentapetalae</taxon>
        <taxon>asterids</taxon>
        <taxon>lamiids</taxon>
        <taxon>Lamiales</taxon>
        <taxon>Gesneriaceae</taxon>
        <taxon>Didymocarpoideae</taxon>
        <taxon>Trichosporeae</taxon>
        <taxon>Loxocarpinae</taxon>
        <taxon>Dorcoceras</taxon>
    </lineage>
</organism>
<dbReference type="Proteomes" id="UP000250235">
    <property type="component" value="Unassembled WGS sequence"/>
</dbReference>
<accession>A0A2Z7AMC8</accession>
<evidence type="ECO:0000256" key="1">
    <source>
        <dbReference type="SAM" id="MobiDB-lite"/>
    </source>
</evidence>
<reference evidence="2 3" key="1">
    <citation type="journal article" date="2015" name="Proc. Natl. Acad. Sci. U.S.A.">
        <title>The resurrection genome of Boea hygrometrica: A blueprint for survival of dehydration.</title>
        <authorList>
            <person name="Xiao L."/>
            <person name="Yang G."/>
            <person name="Zhang L."/>
            <person name="Yang X."/>
            <person name="Zhao S."/>
            <person name="Ji Z."/>
            <person name="Zhou Q."/>
            <person name="Hu M."/>
            <person name="Wang Y."/>
            <person name="Chen M."/>
            <person name="Xu Y."/>
            <person name="Jin H."/>
            <person name="Xiao X."/>
            <person name="Hu G."/>
            <person name="Bao F."/>
            <person name="Hu Y."/>
            <person name="Wan P."/>
            <person name="Li L."/>
            <person name="Deng X."/>
            <person name="Kuang T."/>
            <person name="Xiang C."/>
            <person name="Zhu J.K."/>
            <person name="Oliver M.J."/>
            <person name="He Y."/>
        </authorList>
    </citation>
    <scope>NUCLEOTIDE SEQUENCE [LARGE SCALE GENOMIC DNA]</scope>
    <source>
        <strain evidence="3">cv. XS01</strain>
    </source>
</reference>
<feature type="region of interest" description="Disordered" evidence="1">
    <location>
        <begin position="184"/>
        <end position="233"/>
    </location>
</feature>
<protein>
    <submittedName>
        <fullName evidence="2">Uncharacterized protein</fullName>
    </submittedName>
</protein>
<feature type="compositionally biased region" description="Polar residues" evidence="1">
    <location>
        <begin position="421"/>
        <end position="447"/>
    </location>
</feature>
<evidence type="ECO:0000313" key="3">
    <source>
        <dbReference type="Proteomes" id="UP000250235"/>
    </source>
</evidence>
<gene>
    <name evidence="2" type="ORF">F511_16429</name>
</gene>
<sequence length="520" mass="56762">MVQVRQLVEEQQGDPAVTLGEAKTFPPLKILSAKTVNTYVATNKSIDARGDADEPVVAKVAIIKKKAVSKKRPAVASDATAVKKKRTKSGKTTQKEEALALTTIAQEAVPLQTIAPSSAVPAETESAMENIILETADMETDERESDMVAQSSGTDVIMEKIAVVFPTLEFQLFISEADRMIETGNDTGDEIEDPEPLRSGKADNLSGATQSEKSPSTEIADIAPTVDGKTSDEESMSIDDLLATILHESKLPSSAGVVTKIQFGKSIEIRGVEEGDWYKTRLPKIPAADKGKSRSNFVAGHSLSAIDLIVLDMLSDLHRVGLEIETQMQVHGLTWEMTCYSSLFEEANDLWQRLPKHTVPLMIELSRQRQFDDTLASGIPRLTVLVHICYTLTGNLYPPPEAPPAGSKSRPAEKPGKPENTYRQQHTSPRGASVSNPSTESNTNSIRKATDKYANAIQGIKATTEIREPMDRNNSSTARSDQRKDRQWPRGILSTWEIPTHLQYTVPDANQTALPAVAHT</sequence>
<keyword evidence="3" id="KW-1185">Reference proteome</keyword>
<dbReference type="EMBL" id="KV015719">
    <property type="protein sequence ID" value="KZV20361.1"/>
    <property type="molecule type" value="Genomic_DNA"/>
</dbReference>
<feature type="compositionally biased region" description="Polar residues" evidence="1">
    <location>
        <begin position="206"/>
        <end position="217"/>
    </location>
</feature>
<evidence type="ECO:0000313" key="2">
    <source>
        <dbReference type="EMBL" id="KZV20361.1"/>
    </source>
</evidence>
<dbReference type="AlphaFoldDB" id="A0A2Z7AMC8"/>